<dbReference type="GO" id="GO:0000105">
    <property type="term" value="P:L-histidine biosynthetic process"/>
    <property type="evidence" value="ECO:0007669"/>
    <property type="project" value="UniProtKB-UniRule"/>
</dbReference>
<dbReference type="HAMAP" id="MF_01023">
    <property type="entry name" value="HisC_aminotrans_2"/>
    <property type="match status" value="1"/>
</dbReference>
<comment type="subunit">
    <text evidence="2 6">Homodimer.</text>
</comment>
<dbReference type="Gene3D" id="3.90.1150.10">
    <property type="entry name" value="Aspartate Aminotransferase, domain 1"/>
    <property type="match status" value="1"/>
</dbReference>
<dbReference type="EMBL" id="LR130778">
    <property type="protein sequence ID" value="VDN49043.1"/>
    <property type="molecule type" value="Genomic_DNA"/>
</dbReference>
<comment type="cofactor">
    <cofactor evidence="1 6">
        <name>pyridoxal 5'-phosphate</name>
        <dbReference type="ChEBI" id="CHEBI:597326"/>
    </cofactor>
</comment>
<protein>
    <recommendedName>
        <fullName evidence="6">Histidinol-phosphate aminotransferase</fullName>
        <ecNumber evidence="6">2.6.1.9</ecNumber>
    </recommendedName>
    <alternativeName>
        <fullName evidence="6">Imidazole acetol-phosphate transaminase</fullName>
    </alternativeName>
</protein>
<dbReference type="UniPathway" id="UPA00031">
    <property type="reaction ID" value="UER00012"/>
</dbReference>
<evidence type="ECO:0000256" key="4">
    <source>
        <dbReference type="ARBA" id="ARBA00022679"/>
    </source>
</evidence>
<dbReference type="InterPro" id="IPR015421">
    <property type="entry name" value="PyrdxlP-dep_Trfase_major"/>
</dbReference>
<keyword evidence="4 6" id="KW-0808">Transferase</keyword>
<dbReference type="RefSeq" id="WP_172596271.1">
    <property type="nucleotide sequence ID" value="NZ_LR130778.1"/>
</dbReference>
<dbReference type="Pfam" id="PF00155">
    <property type="entry name" value="Aminotran_1_2"/>
    <property type="match status" value="1"/>
</dbReference>
<gene>
    <name evidence="6 8" type="primary">hisC</name>
    <name evidence="8" type="ORF">PATL70BA_3124</name>
</gene>
<comment type="pathway">
    <text evidence="6">Amino-acid biosynthesis; L-histidine biosynthesis; L-histidine from 5-phospho-alpha-D-ribose 1-diphosphate: step 7/9.</text>
</comment>
<dbReference type="Proteomes" id="UP000279029">
    <property type="component" value="Chromosome"/>
</dbReference>
<evidence type="ECO:0000256" key="6">
    <source>
        <dbReference type="HAMAP-Rule" id="MF_01023"/>
    </source>
</evidence>
<comment type="catalytic activity">
    <reaction evidence="6">
        <text>L-histidinol phosphate + 2-oxoglutarate = 3-(imidazol-4-yl)-2-oxopropyl phosphate + L-glutamate</text>
        <dbReference type="Rhea" id="RHEA:23744"/>
        <dbReference type="ChEBI" id="CHEBI:16810"/>
        <dbReference type="ChEBI" id="CHEBI:29985"/>
        <dbReference type="ChEBI" id="CHEBI:57766"/>
        <dbReference type="ChEBI" id="CHEBI:57980"/>
        <dbReference type="EC" id="2.6.1.9"/>
    </reaction>
</comment>
<reference evidence="8 9" key="1">
    <citation type="submission" date="2018-09" db="EMBL/GenBank/DDBJ databases">
        <authorList>
            <person name="Postec A."/>
        </authorList>
    </citation>
    <scope>NUCLEOTIDE SEQUENCE [LARGE SCALE GENOMIC DNA]</scope>
    <source>
        <strain evidence="8">70B-A</strain>
    </source>
</reference>
<dbReference type="EC" id="2.6.1.9" evidence="6"/>
<dbReference type="SUPFAM" id="SSF53383">
    <property type="entry name" value="PLP-dependent transferases"/>
    <property type="match status" value="1"/>
</dbReference>
<keyword evidence="9" id="KW-1185">Reference proteome</keyword>
<dbReference type="GO" id="GO:0004400">
    <property type="term" value="F:histidinol-phosphate transaminase activity"/>
    <property type="evidence" value="ECO:0007669"/>
    <property type="project" value="UniProtKB-UniRule"/>
</dbReference>
<evidence type="ECO:0000259" key="7">
    <source>
        <dbReference type="Pfam" id="PF00155"/>
    </source>
</evidence>
<keyword evidence="6" id="KW-0368">Histidine biosynthesis</keyword>
<dbReference type="Gene3D" id="3.40.640.10">
    <property type="entry name" value="Type I PLP-dependent aspartate aminotransferase-like (Major domain)"/>
    <property type="match status" value="1"/>
</dbReference>
<dbReference type="KEGG" id="cbar:PATL70BA_3124"/>
<keyword evidence="3 6" id="KW-0032">Aminotransferase</keyword>
<sequence>MIKYRKEVENLRPYIPGKSIDEVKQTYGLTHIVKLASNENPLGCSELAKQSIIESLKEPSYYPDGNCTALREKLANKYNLNPNQFIFGAGSDEIINMIAKTYVAKDDEVITGDITFPQYKAGTLQMGGKIIEVPLKAHTFDLDGILKRITEQTRVIFIANPNNPTGTMVNAAKQLDFLNQVPGDILVVMDEAYVEYIRDSNFPQTISLLHQYPNLMVLRTFSKMYGLASMRIGFGIGHEDVIEKINRIRGPFNVTTAAQVAAVAALDDEAFVQRTYEVNETSKAYTYSRCHELNLSYIETYGNFVMIDFGRPSPEMFEALQSQGYIVRPGHNLGMPGYQRVTLGTEEQMVAFFDVVETILNNG</sequence>
<evidence type="ECO:0000256" key="1">
    <source>
        <dbReference type="ARBA" id="ARBA00001933"/>
    </source>
</evidence>
<evidence type="ECO:0000256" key="2">
    <source>
        <dbReference type="ARBA" id="ARBA00011738"/>
    </source>
</evidence>
<dbReference type="InterPro" id="IPR050106">
    <property type="entry name" value="HistidinolP_aminotransfase"/>
</dbReference>
<dbReference type="PANTHER" id="PTHR43643:SF3">
    <property type="entry name" value="HISTIDINOL-PHOSPHATE AMINOTRANSFERASE"/>
    <property type="match status" value="1"/>
</dbReference>
<dbReference type="GO" id="GO:0030170">
    <property type="term" value="F:pyridoxal phosphate binding"/>
    <property type="evidence" value="ECO:0007669"/>
    <property type="project" value="InterPro"/>
</dbReference>
<feature type="modified residue" description="N6-(pyridoxal phosphate)lysine" evidence="6">
    <location>
        <position position="223"/>
    </location>
</feature>
<feature type="domain" description="Aminotransferase class I/classII large" evidence="7">
    <location>
        <begin position="31"/>
        <end position="350"/>
    </location>
</feature>
<dbReference type="AlphaFoldDB" id="A0A3P7PG77"/>
<accession>A0A3P7PG77</accession>
<organism evidence="8 9">
    <name type="scientific">Petrocella atlantisensis</name>
    <dbReference type="NCBI Taxonomy" id="2173034"/>
    <lineage>
        <taxon>Bacteria</taxon>
        <taxon>Bacillati</taxon>
        <taxon>Bacillota</taxon>
        <taxon>Clostridia</taxon>
        <taxon>Lachnospirales</taxon>
        <taxon>Vallitaleaceae</taxon>
        <taxon>Petrocella</taxon>
    </lineage>
</organism>
<evidence type="ECO:0000256" key="5">
    <source>
        <dbReference type="ARBA" id="ARBA00022898"/>
    </source>
</evidence>
<dbReference type="InterPro" id="IPR015424">
    <property type="entry name" value="PyrdxlP-dep_Trfase"/>
</dbReference>
<keyword evidence="6" id="KW-0028">Amino-acid biosynthesis</keyword>
<keyword evidence="5 6" id="KW-0663">Pyridoxal phosphate</keyword>
<dbReference type="CDD" id="cd00609">
    <property type="entry name" value="AAT_like"/>
    <property type="match status" value="1"/>
</dbReference>
<dbReference type="InterPro" id="IPR004839">
    <property type="entry name" value="Aminotransferase_I/II_large"/>
</dbReference>
<dbReference type="InterPro" id="IPR005861">
    <property type="entry name" value="HisP_aminotrans"/>
</dbReference>
<comment type="similarity">
    <text evidence="6">Belongs to the class-II pyridoxal-phosphate-dependent aminotransferase family. Histidinol-phosphate aminotransferase subfamily.</text>
</comment>
<name>A0A3P7PG77_9FIRM</name>
<dbReference type="PANTHER" id="PTHR43643">
    <property type="entry name" value="HISTIDINOL-PHOSPHATE AMINOTRANSFERASE 2"/>
    <property type="match status" value="1"/>
</dbReference>
<dbReference type="InterPro" id="IPR015422">
    <property type="entry name" value="PyrdxlP-dep_Trfase_small"/>
</dbReference>
<dbReference type="NCBIfam" id="TIGR01141">
    <property type="entry name" value="hisC"/>
    <property type="match status" value="1"/>
</dbReference>
<evidence type="ECO:0000256" key="3">
    <source>
        <dbReference type="ARBA" id="ARBA00022576"/>
    </source>
</evidence>
<evidence type="ECO:0000313" key="9">
    <source>
        <dbReference type="Proteomes" id="UP000279029"/>
    </source>
</evidence>
<proteinExistence type="inferred from homology"/>
<evidence type="ECO:0000313" key="8">
    <source>
        <dbReference type="EMBL" id="VDN49043.1"/>
    </source>
</evidence>